<reference evidence="1 2" key="1">
    <citation type="submission" date="2014-04" db="EMBL/GenBank/DDBJ databases">
        <authorList>
            <consortium name="DOE Joint Genome Institute"/>
            <person name="Kuo A."/>
            <person name="Kohler A."/>
            <person name="Nagy L.G."/>
            <person name="Floudas D."/>
            <person name="Copeland A."/>
            <person name="Barry K.W."/>
            <person name="Cichocki N."/>
            <person name="Veneault-Fourrey C."/>
            <person name="LaButti K."/>
            <person name="Lindquist E.A."/>
            <person name="Lipzen A."/>
            <person name="Lundell T."/>
            <person name="Morin E."/>
            <person name="Murat C."/>
            <person name="Sun H."/>
            <person name="Tunlid A."/>
            <person name="Henrissat B."/>
            <person name="Grigoriev I.V."/>
            <person name="Hibbett D.S."/>
            <person name="Martin F."/>
            <person name="Nordberg H.P."/>
            <person name="Cantor M.N."/>
            <person name="Hua S.X."/>
        </authorList>
    </citation>
    <scope>NUCLEOTIDE SEQUENCE [LARGE SCALE GENOMIC DNA]</scope>
    <source>
        <strain evidence="1 2">LaAM-08-1</strain>
    </source>
</reference>
<evidence type="ECO:0000313" key="2">
    <source>
        <dbReference type="Proteomes" id="UP000054477"/>
    </source>
</evidence>
<dbReference type="EMBL" id="KN838699">
    <property type="protein sequence ID" value="KIJ97221.1"/>
    <property type="molecule type" value="Genomic_DNA"/>
</dbReference>
<evidence type="ECO:0000313" key="1">
    <source>
        <dbReference type="EMBL" id="KIJ97221.1"/>
    </source>
</evidence>
<accession>A0A0C9XHT1</accession>
<gene>
    <name evidence="1" type="ORF">K443DRAFT_10063</name>
</gene>
<organism evidence="1 2">
    <name type="scientific">Laccaria amethystina LaAM-08-1</name>
    <dbReference type="NCBI Taxonomy" id="1095629"/>
    <lineage>
        <taxon>Eukaryota</taxon>
        <taxon>Fungi</taxon>
        <taxon>Dikarya</taxon>
        <taxon>Basidiomycota</taxon>
        <taxon>Agaricomycotina</taxon>
        <taxon>Agaricomycetes</taxon>
        <taxon>Agaricomycetidae</taxon>
        <taxon>Agaricales</taxon>
        <taxon>Agaricineae</taxon>
        <taxon>Hydnangiaceae</taxon>
        <taxon>Laccaria</taxon>
    </lineage>
</organism>
<proteinExistence type="predicted"/>
<reference evidence="2" key="2">
    <citation type="submission" date="2015-01" db="EMBL/GenBank/DDBJ databases">
        <title>Evolutionary Origins and Diversification of the Mycorrhizal Mutualists.</title>
        <authorList>
            <consortium name="DOE Joint Genome Institute"/>
            <consortium name="Mycorrhizal Genomics Consortium"/>
            <person name="Kohler A."/>
            <person name="Kuo A."/>
            <person name="Nagy L.G."/>
            <person name="Floudas D."/>
            <person name="Copeland A."/>
            <person name="Barry K.W."/>
            <person name="Cichocki N."/>
            <person name="Veneault-Fourrey C."/>
            <person name="LaButti K."/>
            <person name="Lindquist E.A."/>
            <person name="Lipzen A."/>
            <person name="Lundell T."/>
            <person name="Morin E."/>
            <person name="Murat C."/>
            <person name="Riley R."/>
            <person name="Ohm R."/>
            <person name="Sun H."/>
            <person name="Tunlid A."/>
            <person name="Henrissat B."/>
            <person name="Grigoriev I.V."/>
            <person name="Hibbett D.S."/>
            <person name="Martin F."/>
        </authorList>
    </citation>
    <scope>NUCLEOTIDE SEQUENCE [LARGE SCALE GENOMIC DNA]</scope>
    <source>
        <strain evidence="2">LaAM-08-1</strain>
    </source>
</reference>
<dbReference type="AlphaFoldDB" id="A0A0C9XHT1"/>
<protein>
    <submittedName>
        <fullName evidence="1">Uncharacterized protein</fullName>
    </submittedName>
</protein>
<name>A0A0C9XHT1_9AGAR</name>
<dbReference type="Proteomes" id="UP000054477">
    <property type="component" value="Unassembled WGS sequence"/>
</dbReference>
<keyword evidence="2" id="KW-1185">Reference proteome</keyword>
<dbReference type="HOGENOM" id="CLU_2867989_0_0_1"/>
<sequence>MADTFNIVADLVPSAFTTVESCQPQLRKTRISPLLTPYRSTTLNADFAELRGKAPRAGGNVFKV</sequence>